<gene>
    <name evidence="1" type="ORF">MBAV_003854</name>
</gene>
<reference evidence="1 2" key="1">
    <citation type="submission" date="2015-02" db="EMBL/GenBank/DDBJ databases">
        <title>Single-cell genomics of uncultivated deep-branching MTB reveals a conserved set of magnetosome genes.</title>
        <authorList>
            <person name="Kolinko S."/>
            <person name="Richter M."/>
            <person name="Glockner F.O."/>
            <person name="Brachmann A."/>
            <person name="Schuler D."/>
        </authorList>
    </citation>
    <scope>NUCLEOTIDE SEQUENCE [LARGE SCALE GENOMIC DNA]</scope>
    <source>
        <strain evidence="1">TM-1</strain>
    </source>
</reference>
<dbReference type="Proteomes" id="UP000033423">
    <property type="component" value="Unassembled WGS sequence"/>
</dbReference>
<comment type="caution">
    <text evidence="1">The sequence shown here is derived from an EMBL/GenBank/DDBJ whole genome shotgun (WGS) entry which is preliminary data.</text>
</comment>
<accession>A0A0F3GQ61</accession>
<name>A0A0F3GQ61_9BACT</name>
<dbReference type="AlphaFoldDB" id="A0A0F3GQ61"/>
<protein>
    <submittedName>
        <fullName evidence="1">Uncharacterized protein</fullName>
    </submittedName>
</protein>
<keyword evidence="2" id="KW-1185">Reference proteome</keyword>
<evidence type="ECO:0000313" key="2">
    <source>
        <dbReference type="Proteomes" id="UP000033423"/>
    </source>
</evidence>
<organism evidence="1 2">
    <name type="scientific">Candidatus Magnetobacterium bavaricum</name>
    <dbReference type="NCBI Taxonomy" id="29290"/>
    <lineage>
        <taxon>Bacteria</taxon>
        <taxon>Pseudomonadati</taxon>
        <taxon>Nitrospirota</taxon>
        <taxon>Thermodesulfovibrionia</taxon>
        <taxon>Thermodesulfovibrionales</taxon>
        <taxon>Candidatus Magnetobacteriaceae</taxon>
        <taxon>Candidatus Magnetobacterium</taxon>
    </lineage>
</organism>
<dbReference type="EMBL" id="LACI01001671">
    <property type="protein sequence ID" value="KJU83952.1"/>
    <property type="molecule type" value="Genomic_DNA"/>
</dbReference>
<evidence type="ECO:0000313" key="1">
    <source>
        <dbReference type="EMBL" id="KJU83952.1"/>
    </source>
</evidence>
<proteinExistence type="predicted"/>
<sequence length="83" mass="9261">MVPDGARIHGFLDLLDTLAVSHNISAIHVWLNGAEPVVKHFLAHGYEVSQGLPCALKTLRPDVINDNNFYGKFCYRMGDYDDS</sequence>